<dbReference type="RefSeq" id="XP_033653262.1">
    <property type="nucleotide sequence ID" value="XM_033800980.1"/>
</dbReference>
<sequence length="492" mass="53674">MADRRSSRSSLPTLFLLASLLNSVWASSASACSRLAATSSNRVVTAESSEKYQKLRMHHMSPTAYGSPLCIYSPESVLALTDAFTILRSENATFAVRGGGHSPLRGWADIDGGVTIVTSDIKEILYDERTGNIAAGMGNSWEEVYSYAETYGRLPVGARHSTVGLATVLGGGLSHMSSKYGFPADNVVSIEIITAMGTLVTASKDANPDLFWALKAGSTNYGIVTRVTLATYPVGKVWGGTLVYTNDHRDSVMGAIAKYQKSGQLDTNSAILPYLGISNNTIYVNVAYLDGVERPDALKPFLDIPTVADLTALHDNFTDLIKGGTPLGVPRWTQGVTTILFDEQTYLDVGRLCQVFSDQIAPSIQGWTMILMPQPIAKSMVTESWKRGANPMAQNLREAAQMWFSINIGWIRAEDDAKVERGLAEVLGKIDTLTKKKGLHHPFIFANDASSAQRPLQSYGREVVDKMRKVRSQVDPKGFFQKNWPGGYKLRN</sequence>
<feature type="chain" id="PRO_5025472577" evidence="5">
    <location>
        <begin position="27"/>
        <end position="492"/>
    </location>
</feature>
<dbReference type="PROSITE" id="PS51387">
    <property type="entry name" value="FAD_PCMH"/>
    <property type="match status" value="1"/>
</dbReference>
<evidence type="ECO:0000256" key="2">
    <source>
        <dbReference type="ARBA" id="ARBA00022630"/>
    </source>
</evidence>
<dbReference type="GO" id="GO:0071949">
    <property type="term" value="F:FAD binding"/>
    <property type="evidence" value="ECO:0007669"/>
    <property type="project" value="InterPro"/>
</dbReference>
<protein>
    <submittedName>
        <fullName evidence="7">Bifunctional solanapyrone synthase</fullName>
    </submittedName>
</protein>
<dbReference type="GeneID" id="54554155"/>
<feature type="domain" description="FAD-binding PCMH-type" evidence="6">
    <location>
        <begin position="64"/>
        <end position="234"/>
    </location>
</feature>
<dbReference type="PANTHER" id="PTHR42973:SF54">
    <property type="entry name" value="FAD-BINDING PCMH-TYPE DOMAIN-CONTAINING PROTEIN"/>
    <property type="match status" value="1"/>
</dbReference>
<dbReference type="Proteomes" id="UP000800097">
    <property type="component" value="Unassembled WGS sequence"/>
</dbReference>
<dbReference type="SUPFAM" id="SSF56176">
    <property type="entry name" value="FAD-binding/transporter-associated domain-like"/>
    <property type="match status" value="1"/>
</dbReference>
<evidence type="ECO:0000256" key="1">
    <source>
        <dbReference type="ARBA" id="ARBA00005466"/>
    </source>
</evidence>
<organism evidence="7 8">
    <name type="scientific">Westerdykella ornata</name>
    <dbReference type="NCBI Taxonomy" id="318751"/>
    <lineage>
        <taxon>Eukaryota</taxon>
        <taxon>Fungi</taxon>
        <taxon>Dikarya</taxon>
        <taxon>Ascomycota</taxon>
        <taxon>Pezizomycotina</taxon>
        <taxon>Dothideomycetes</taxon>
        <taxon>Pleosporomycetidae</taxon>
        <taxon>Pleosporales</taxon>
        <taxon>Sporormiaceae</taxon>
        <taxon>Westerdykella</taxon>
    </lineage>
</organism>
<keyword evidence="8" id="KW-1185">Reference proteome</keyword>
<evidence type="ECO:0000256" key="4">
    <source>
        <dbReference type="ARBA" id="ARBA00023002"/>
    </source>
</evidence>
<dbReference type="PROSITE" id="PS51257">
    <property type="entry name" value="PROKAR_LIPOPROTEIN"/>
    <property type="match status" value="1"/>
</dbReference>
<keyword evidence="4" id="KW-0560">Oxidoreductase</keyword>
<dbReference type="EMBL" id="ML986496">
    <property type="protein sequence ID" value="KAF2275723.1"/>
    <property type="molecule type" value="Genomic_DNA"/>
</dbReference>
<dbReference type="GO" id="GO:0016491">
    <property type="term" value="F:oxidoreductase activity"/>
    <property type="evidence" value="ECO:0007669"/>
    <property type="project" value="UniProtKB-KW"/>
</dbReference>
<evidence type="ECO:0000256" key="3">
    <source>
        <dbReference type="ARBA" id="ARBA00022827"/>
    </source>
</evidence>
<evidence type="ECO:0000313" key="7">
    <source>
        <dbReference type="EMBL" id="KAF2275723.1"/>
    </source>
</evidence>
<dbReference type="OrthoDB" id="2151789at2759"/>
<evidence type="ECO:0000259" key="6">
    <source>
        <dbReference type="PROSITE" id="PS51387"/>
    </source>
</evidence>
<keyword evidence="2" id="KW-0285">Flavoprotein</keyword>
<proteinExistence type="inferred from homology"/>
<dbReference type="InterPro" id="IPR016166">
    <property type="entry name" value="FAD-bd_PCMH"/>
</dbReference>
<feature type="signal peptide" evidence="5">
    <location>
        <begin position="1"/>
        <end position="26"/>
    </location>
</feature>
<dbReference type="Pfam" id="PF01565">
    <property type="entry name" value="FAD_binding_4"/>
    <property type="match status" value="1"/>
</dbReference>
<dbReference type="InterPro" id="IPR016169">
    <property type="entry name" value="FAD-bd_PCMH_sub2"/>
</dbReference>
<evidence type="ECO:0000313" key="8">
    <source>
        <dbReference type="Proteomes" id="UP000800097"/>
    </source>
</evidence>
<comment type="similarity">
    <text evidence="1">Belongs to the oxygen-dependent FAD-linked oxidoreductase family.</text>
</comment>
<dbReference type="InterPro" id="IPR036318">
    <property type="entry name" value="FAD-bd_PCMH-like_sf"/>
</dbReference>
<keyword evidence="3" id="KW-0274">FAD</keyword>
<dbReference type="InterPro" id="IPR050416">
    <property type="entry name" value="FAD-linked_Oxidoreductase"/>
</dbReference>
<dbReference type="AlphaFoldDB" id="A0A6A6JI11"/>
<reference evidence="7" key="1">
    <citation type="journal article" date="2020" name="Stud. Mycol.">
        <title>101 Dothideomycetes genomes: a test case for predicting lifestyles and emergence of pathogens.</title>
        <authorList>
            <person name="Haridas S."/>
            <person name="Albert R."/>
            <person name="Binder M."/>
            <person name="Bloem J."/>
            <person name="Labutti K."/>
            <person name="Salamov A."/>
            <person name="Andreopoulos B."/>
            <person name="Baker S."/>
            <person name="Barry K."/>
            <person name="Bills G."/>
            <person name="Bluhm B."/>
            <person name="Cannon C."/>
            <person name="Castanera R."/>
            <person name="Culley D."/>
            <person name="Daum C."/>
            <person name="Ezra D."/>
            <person name="Gonzalez J."/>
            <person name="Henrissat B."/>
            <person name="Kuo A."/>
            <person name="Liang C."/>
            <person name="Lipzen A."/>
            <person name="Lutzoni F."/>
            <person name="Magnuson J."/>
            <person name="Mondo S."/>
            <person name="Nolan M."/>
            <person name="Ohm R."/>
            <person name="Pangilinan J."/>
            <person name="Park H.-J."/>
            <person name="Ramirez L."/>
            <person name="Alfaro M."/>
            <person name="Sun H."/>
            <person name="Tritt A."/>
            <person name="Yoshinaga Y."/>
            <person name="Zwiers L.-H."/>
            <person name="Turgeon B."/>
            <person name="Goodwin S."/>
            <person name="Spatafora J."/>
            <person name="Crous P."/>
            <person name="Grigoriev I."/>
        </authorList>
    </citation>
    <scope>NUCLEOTIDE SEQUENCE</scope>
    <source>
        <strain evidence="7">CBS 379.55</strain>
    </source>
</reference>
<evidence type="ECO:0000256" key="5">
    <source>
        <dbReference type="SAM" id="SignalP"/>
    </source>
</evidence>
<name>A0A6A6JI11_WESOR</name>
<dbReference type="Gene3D" id="3.30.465.10">
    <property type="match status" value="1"/>
</dbReference>
<gene>
    <name evidence="7" type="ORF">EI97DRAFT_459181</name>
</gene>
<keyword evidence="5" id="KW-0732">Signal</keyword>
<accession>A0A6A6JI11</accession>
<dbReference type="PANTHER" id="PTHR42973">
    <property type="entry name" value="BINDING OXIDOREDUCTASE, PUTATIVE (AFU_ORTHOLOGUE AFUA_1G17690)-RELATED"/>
    <property type="match status" value="1"/>
</dbReference>
<dbReference type="InterPro" id="IPR006094">
    <property type="entry name" value="Oxid_FAD_bind_N"/>
</dbReference>